<name>A0ABR0FKJ7_9PEZI</name>
<dbReference type="RefSeq" id="XP_062732383.1">
    <property type="nucleotide sequence ID" value="XM_062872660.1"/>
</dbReference>
<evidence type="ECO:0000313" key="2">
    <source>
        <dbReference type="Proteomes" id="UP001322138"/>
    </source>
</evidence>
<proteinExistence type="predicted"/>
<gene>
    <name evidence="1" type="ORF">QC761_0067510</name>
</gene>
<dbReference type="GeneID" id="87891903"/>
<dbReference type="EMBL" id="JAFFGZ010000006">
    <property type="protein sequence ID" value="KAK4643407.1"/>
    <property type="molecule type" value="Genomic_DNA"/>
</dbReference>
<comment type="caution">
    <text evidence="1">The sequence shown here is derived from an EMBL/GenBank/DDBJ whole genome shotgun (WGS) entry which is preliminary data.</text>
</comment>
<accession>A0ABR0FKJ7</accession>
<sequence length="112" mass="12976">METKPIDFGDIYEITIPQDIATRNFNDLENEGGWCDLRMEGKACYEYLDCMARAELDYATETHAYNWWGGGKGLKVIVPQFNGNFTFEVETHVPERTAKWVRMVLMDHYKGA</sequence>
<protein>
    <submittedName>
        <fullName evidence="1">Uncharacterized protein</fullName>
    </submittedName>
</protein>
<evidence type="ECO:0000313" key="1">
    <source>
        <dbReference type="EMBL" id="KAK4643407.1"/>
    </source>
</evidence>
<organism evidence="1 2">
    <name type="scientific">Podospora bellae-mahoneyi</name>
    <dbReference type="NCBI Taxonomy" id="2093777"/>
    <lineage>
        <taxon>Eukaryota</taxon>
        <taxon>Fungi</taxon>
        <taxon>Dikarya</taxon>
        <taxon>Ascomycota</taxon>
        <taxon>Pezizomycotina</taxon>
        <taxon>Sordariomycetes</taxon>
        <taxon>Sordariomycetidae</taxon>
        <taxon>Sordariales</taxon>
        <taxon>Podosporaceae</taxon>
        <taxon>Podospora</taxon>
    </lineage>
</organism>
<keyword evidence="2" id="KW-1185">Reference proteome</keyword>
<dbReference type="Proteomes" id="UP001322138">
    <property type="component" value="Unassembled WGS sequence"/>
</dbReference>
<reference evidence="1 2" key="1">
    <citation type="journal article" date="2023" name="bioRxiv">
        <title>High-quality genome assemblies of four members of thePodospora anserinaspecies complex.</title>
        <authorList>
            <person name="Ament-Velasquez S.L."/>
            <person name="Vogan A.A."/>
            <person name="Wallerman O."/>
            <person name="Hartmann F."/>
            <person name="Gautier V."/>
            <person name="Silar P."/>
            <person name="Giraud T."/>
            <person name="Johannesson H."/>
        </authorList>
    </citation>
    <scope>NUCLEOTIDE SEQUENCE [LARGE SCALE GENOMIC DNA]</scope>
    <source>
        <strain evidence="1 2">CBS 112042</strain>
    </source>
</reference>